<dbReference type="EMBL" id="GBRH01216733">
    <property type="protein sequence ID" value="JAD81162.1"/>
    <property type="molecule type" value="Transcribed_RNA"/>
</dbReference>
<name>A0A0A9DBP8_ARUDO</name>
<protein>
    <submittedName>
        <fullName evidence="1">Uncharacterized protein</fullName>
    </submittedName>
</protein>
<sequence>MSSPIAGEISPPRFRFDRFLYFHRKQSHHKILLFHQTDKNIMLRQKKKSEQNLRSKKSMLQGVKPFTVICS</sequence>
<reference evidence="1" key="2">
    <citation type="journal article" date="2015" name="Data Brief">
        <title>Shoot transcriptome of the giant reed, Arundo donax.</title>
        <authorList>
            <person name="Barrero R.A."/>
            <person name="Guerrero F.D."/>
            <person name="Moolhuijzen P."/>
            <person name="Goolsby J.A."/>
            <person name="Tidwell J."/>
            <person name="Bellgard S.E."/>
            <person name="Bellgard M.I."/>
        </authorList>
    </citation>
    <scope>NUCLEOTIDE SEQUENCE</scope>
    <source>
        <tissue evidence="1">Shoot tissue taken approximately 20 cm above the soil surface</tissue>
    </source>
</reference>
<organism evidence="1">
    <name type="scientific">Arundo donax</name>
    <name type="common">Giant reed</name>
    <name type="synonym">Donax arundinaceus</name>
    <dbReference type="NCBI Taxonomy" id="35708"/>
    <lineage>
        <taxon>Eukaryota</taxon>
        <taxon>Viridiplantae</taxon>
        <taxon>Streptophyta</taxon>
        <taxon>Embryophyta</taxon>
        <taxon>Tracheophyta</taxon>
        <taxon>Spermatophyta</taxon>
        <taxon>Magnoliopsida</taxon>
        <taxon>Liliopsida</taxon>
        <taxon>Poales</taxon>
        <taxon>Poaceae</taxon>
        <taxon>PACMAD clade</taxon>
        <taxon>Arundinoideae</taxon>
        <taxon>Arundineae</taxon>
        <taxon>Arundo</taxon>
    </lineage>
</organism>
<dbReference type="AlphaFoldDB" id="A0A0A9DBP8"/>
<proteinExistence type="predicted"/>
<reference evidence="1" key="1">
    <citation type="submission" date="2014-09" db="EMBL/GenBank/DDBJ databases">
        <authorList>
            <person name="Magalhaes I.L.F."/>
            <person name="Oliveira U."/>
            <person name="Santos F.R."/>
            <person name="Vidigal T.H.D.A."/>
            <person name="Brescovit A.D."/>
            <person name="Santos A.J."/>
        </authorList>
    </citation>
    <scope>NUCLEOTIDE SEQUENCE</scope>
    <source>
        <tissue evidence="1">Shoot tissue taken approximately 20 cm above the soil surface</tissue>
    </source>
</reference>
<accession>A0A0A9DBP8</accession>
<evidence type="ECO:0000313" key="1">
    <source>
        <dbReference type="EMBL" id="JAD81162.1"/>
    </source>
</evidence>